<protein>
    <recommendedName>
        <fullName evidence="1">SnoaL-like domain-containing protein</fullName>
    </recommendedName>
</protein>
<gene>
    <name evidence="2" type="ORF">NT2_11_00320</name>
</gene>
<feature type="domain" description="SnoaL-like" evidence="1">
    <location>
        <begin position="12"/>
        <end position="114"/>
    </location>
</feature>
<dbReference type="InterPro" id="IPR037401">
    <property type="entry name" value="SnoaL-like"/>
</dbReference>
<dbReference type="SUPFAM" id="SSF54427">
    <property type="entry name" value="NTF2-like"/>
    <property type="match status" value="1"/>
</dbReference>
<dbReference type="Proteomes" id="UP000016568">
    <property type="component" value="Unassembled WGS sequence"/>
</dbReference>
<evidence type="ECO:0000259" key="1">
    <source>
        <dbReference type="Pfam" id="PF12680"/>
    </source>
</evidence>
<dbReference type="RefSeq" id="WP_021691542.1">
    <property type="nucleotide sequence ID" value="NZ_BASZ01000011.1"/>
</dbReference>
<dbReference type="Gene3D" id="3.10.450.50">
    <property type="match status" value="1"/>
</dbReference>
<name>U2ZZA2_9SPHN</name>
<keyword evidence="3" id="KW-1185">Reference proteome</keyword>
<dbReference type="eggNOG" id="COG3631">
    <property type="taxonomic scope" value="Bacteria"/>
</dbReference>
<dbReference type="EMBL" id="BASZ01000011">
    <property type="protein sequence ID" value="GAD50724.1"/>
    <property type="molecule type" value="Genomic_DNA"/>
</dbReference>
<accession>U2ZZA2</accession>
<evidence type="ECO:0000313" key="2">
    <source>
        <dbReference type="EMBL" id="GAD50724.1"/>
    </source>
</evidence>
<dbReference type="PANTHER" id="PTHR41252:SF1">
    <property type="entry name" value="BLR2505 PROTEIN"/>
    <property type="match status" value="1"/>
</dbReference>
<dbReference type="PANTHER" id="PTHR41252">
    <property type="entry name" value="BLR2505 PROTEIN"/>
    <property type="match status" value="1"/>
</dbReference>
<evidence type="ECO:0000313" key="3">
    <source>
        <dbReference type="Proteomes" id="UP000016568"/>
    </source>
</evidence>
<reference evidence="2 3" key="1">
    <citation type="submission" date="2013-09" db="EMBL/GenBank/DDBJ databases">
        <title>Whole genome shotgun sequence of Novosphingobium tardaugens NBRC 16725.</title>
        <authorList>
            <person name="Isaki S."/>
            <person name="Hosoyama A."/>
            <person name="Tsuchikane K."/>
            <person name="Katsumata H."/>
            <person name="Ando Y."/>
            <person name="Yamazaki S."/>
            <person name="Fujita N."/>
        </authorList>
    </citation>
    <scope>NUCLEOTIDE SEQUENCE [LARGE SCALE GENOMIC DNA]</scope>
    <source>
        <strain evidence="2 3">NBRC 16725</strain>
    </source>
</reference>
<comment type="caution">
    <text evidence="2">The sequence shown here is derived from an EMBL/GenBank/DDBJ whole genome shotgun (WGS) entry which is preliminary data.</text>
</comment>
<sequence>MAMTSEEMIRFVDDLYDATGTGDWDRAASMLTDDFFVSEADTLPMAGVYRGKNALHELFVTVMGTVDVVALEREQTVASGDCAITILQMRFADPDLAPAQLLEMFRFRDGKCCEIKPYYFNSATFVAAAEAKRRQTA</sequence>
<dbReference type="Pfam" id="PF12680">
    <property type="entry name" value="SnoaL_2"/>
    <property type="match status" value="1"/>
</dbReference>
<dbReference type="InterPro" id="IPR032710">
    <property type="entry name" value="NTF2-like_dom_sf"/>
</dbReference>
<organism evidence="2 3">
    <name type="scientific">Caenibius tardaugens NBRC 16725</name>
    <dbReference type="NCBI Taxonomy" id="1219035"/>
    <lineage>
        <taxon>Bacteria</taxon>
        <taxon>Pseudomonadati</taxon>
        <taxon>Pseudomonadota</taxon>
        <taxon>Alphaproteobacteria</taxon>
        <taxon>Sphingomonadales</taxon>
        <taxon>Erythrobacteraceae</taxon>
        <taxon>Caenibius</taxon>
    </lineage>
</organism>
<proteinExistence type="predicted"/>
<dbReference type="AlphaFoldDB" id="U2ZZA2"/>